<keyword evidence="1" id="KW-0812">Transmembrane</keyword>
<dbReference type="OrthoDB" id="3173919at2"/>
<feature type="transmembrane region" description="Helical" evidence="1">
    <location>
        <begin position="64"/>
        <end position="82"/>
    </location>
</feature>
<reference evidence="2 3" key="1">
    <citation type="submission" date="2016-07" db="EMBL/GenBank/DDBJ databases">
        <title>Genomic analysis of zinc-resistant bacterium Mucilaginibacter pedocola TBZ30.</title>
        <authorList>
            <person name="Huang J."/>
            <person name="Tang J."/>
        </authorList>
    </citation>
    <scope>NUCLEOTIDE SEQUENCE [LARGE SCALE GENOMIC DNA]</scope>
    <source>
        <strain evidence="2 3">TBZ30</strain>
    </source>
</reference>
<keyword evidence="3" id="KW-1185">Reference proteome</keyword>
<comment type="caution">
    <text evidence="2">The sequence shown here is derived from an EMBL/GenBank/DDBJ whole genome shotgun (WGS) entry which is preliminary data.</text>
</comment>
<keyword evidence="1" id="KW-0472">Membrane</keyword>
<proteinExistence type="predicted"/>
<evidence type="ECO:0000313" key="3">
    <source>
        <dbReference type="Proteomes" id="UP000189739"/>
    </source>
</evidence>
<feature type="transmembrane region" description="Helical" evidence="1">
    <location>
        <begin position="88"/>
        <end position="109"/>
    </location>
</feature>
<feature type="transmembrane region" description="Helical" evidence="1">
    <location>
        <begin position="6"/>
        <end position="23"/>
    </location>
</feature>
<dbReference type="RefSeq" id="WP_078347299.1">
    <property type="nucleotide sequence ID" value="NZ_MBTF01000005.1"/>
</dbReference>
<evidence type="ECO:0000256" key="1">
    <source>
        <dbReference type="SAM" id="Phobius"/>
    </source>
</evidence>
<dbReference type="Pfam" id="PF13630">
    <property type="entry name" value="SdpI"/>
    <property type="match status" value="1"/>
</dbReference>
<evidence type="ECO:0000313" key="2">
    <source>
        <dbReference type="EMBL" id="OOQ60597.1"/>
    </source>
</evidence>
<evidence type="ECO:0008006" key="4">
    <source>
        <dbReference type="Google" id="ProtNLM"/>
    </source>
</evidence>
<dbReference type="AlphaFoldDB" id="A0A1S9PI40"/>
<dbReference type="EMBL" id="MBTF01000005">
    <property type="protein sequence ID" value="OOQ60597.1"/>
    <property type="molecule type" value="Genomic_DNA"/>
</dbReference>
<dbReference type="STRING" id="1792845.BC343_23660"/>
<dbReference type="InterPro" id="IPR025962">
    <property type="entry name" value="SdpI/YhfL"/>
</dbReference>
<name>A0A1S9PI40_9SPHI</name>
<keyword evidence="1" id="KW-1133">Transmembrane helix</keyword>
<dbReference type="Proteomes" id="UP000189739">
    <property type="component" value="Unassembled WGS sequence"/>
</dbReference>
<organism evidence="2 3">
    <name type="scientific">Mucilaginibacter pedocola</name>
    <dbReference type="NCBI Taxonomy" id="1792845"/>
    <lineage>
        <taxon>Bacteria</taxon>
        <taxon>Pseudomonadati</taxon>
        <taxon>Bacteroidota</taxon>
        <taxon>Sphingobacteriia</taxon>
        <taxon>Sphingobacteriales</taxon>
        <taxon>Sphingobacteriaceae</taxon>
        <taxon>Mucilaginibacter</taxon>
    </lineage>
</organism>
<gene>
    <name evidence="2" type="ORF">BC343_23660</name>
</gene>
<sequence>MFFVNWIIGPQLLAIIFLIAGYIQKLYPPKKINALYGYRTDSSMKNQQTWDEGNRYSTALMIKYAWVMLLGGFALTVLLMQFHMEENAFVLTKVGLMLFGAGFITVNLFRLTERHLKNLPSNKN</sequence>
<protein>
    <recommendedName>
        <fullName evidence="4">SdpI/YhfL protein family</fullName>
    </recommendedName>
</protein>
<accession>A0A1S9PI40</accession>